<name>A0AAW1JI20_POPJA</name>
<comment type="caution">
    <text evidence="2">The sequence shown here is derived from an EMBL/GenBank/DDBJ whole genome shotgun (WGS) entry which is preliminary data.</text>
</comment>
<dbReference type="Proteomes" id="UP001458880">
    <property type="component" value="Unassembled WGS sequence"/>
</dbReference>
<organism evidence="2 3">
    <name type="scientific">Popillia japonica</name>
    <name type="common">Japanese beetle</name>
    <dbReference type="NCBI Taxonomy" id="7064"/>
    <lineage>
        <taxon>Eukaryota</taxon>
        <taxon>Metazoa</taxon>
        <taxon>Ecdysozoa</taxon>
        <taxon>Arthropoda</taxon>
        <taxon>Hexapoda</taxon>
        <taxon>Insecta</taxon>
        <taxon>Pterygota</taxon>
        <taxon>Neoptera</taxon>
        <taxon>Endopterygota</taxon>
        <taxon>Coleoptera</taxon>
        <taxon>Polyphaga</taxon>
        <taxon>Scarabaeiformia</taxon>
        <taxon>Scarabaeidae</taxon>
        <taxon>Rutelinae</taxon>
        <taxon>Popillia</taxon>
    </lineage>
</organism>
<keyword evidence="3" id="KW-1185">Reference proteome</keyword>
<evidence type="ECO:0000313" key="3">
    <source>
        <dbReference type="Proteomes" id="UP001458880"/>
    </source>
</evidence>
<reference evidence="2 3" key="1">
    <citation type="journal article" date="2024" name="BMC Genomics">
        <title>De novo assembly and annotation of Popillia japonica's genome with initial clues to its potential as an invasive pest.</title>
        <authorList>
            <person name="Cucini C."/>
            <person name="Boschi S."/>
            <person name="Funari R."/>
            <person name="Cardaioli E."/>
            <person name="Iannotti N."/>
            <person name="Marturano G."/>
            <person name="Paoli F."/>
            <person name="Bruttini M."/>
            <person name="Carapelli A."/>
            <person name="Frati F."/>
            <person name="Nardi F."/>
        </authorList>
    </citation>
    <scope>NUCLEOTIDE SEQUENCE [LARGE SCALE GENOMIC DNA]</scope>
    <source>
        <strain evidence="2">DMR45628</strain>
    </source>
</reference>
<sequence>MHEINSGHHKAHGGSESTSCRAQNAKGKTAGMKAAEDGRPGWGRRRSDGNTVGGPHGDCMPLSPQQKAGTASAGYVVRESEKGGDGWRFQRPFPSPEKSPISPPAIAQYRCYRPCPR</sequence>
<evidence type="ECO:0000256" key="1">
    <source>
        <dbReference type="SAM" id="MobiDB-lite"/>
    </source>
</evidence>
<protein>
    <submittedName>
        <fullName evidence="2">Uncharacterized protein</fullName>
    </submittedName>
</protein>
<evidence type="ECO:0000313" key="2">
    <source>
        <dbReference type="EMBL" id="KAK9703810.1"/>
    </source>
</evidence>
<feature type="region of interest" description="Disordered" evidence="1">
    <location>
        <begin position="1"/>
        <end position="105"/>
    </location>
</feature>
<dbReference type="AlphaFoldDB" id="A0AAW1JI20"/>
<dbReference type="EMBL" id="JASPKY010000363">
    <property type="protein sequence ID" value="KAK9703810.1"/>
    <property type="molecule type" value="Genomic_DNA"/>
</dbReference>
<proteinExistence type="predicted"/>
<feature type="compositionally biased region" description="Pro residues" evidence="1">
    <location>
        <begin position="93"/>
        <end position="103"/>
    </location>
</feature>
<accession>A0AAW1JI20</accession>
<gene>
    <name evidence="2" type="ORF">QE152_g29115</name>
</gene>